<keyword evidence="2" id="KW-0540">Nuclease</keyword>
<name>A0A2U8GIE2_PEDDU</name>
<proteinExistence type="predicted"/>
<geneLocation type="chloroplast" evidence="2"/>
<feature type="compositionally biased region" description="Polar residues" evidence="1">
    <location>
        <begin position="1"/>
        <end position="13"/>
    </location>
</feature>
<dbReference type="GO" id="GO:0004519">
    <property type="term" value="F:endonuclease activity"/>
    <property type="evidence" value="ECO:0007669"/>
    <property type="project" value="UniProtKB-KW"/>
</dbReference>
<protein>
    <submittedName>
        <fullName evidence="2">Putative HNH homing endonuclease</fullName>
    </submittedName>
</protein>
<dbReference type="AlphaFoldDB" id="A0A2U8GIE2"/>
<dbReference type="EMBL" id="MF276980">
    <property type="protein sequence ID" value="AWI68424.1"/>
    <property type="molecule type" value="Genomic_DNA"/>
</dbReference>
<keyword evidence="2" id="KW-0255">Endonuclease</keyword>
<keyword evidence="2" id="KW-0378">Hydrolase</keyword>
<evidence type="ECO:0000313" key="2">
    <source>
        <dbReference type="EMBL" id="AWI68424.1"/>
    </source>
</evidence>
<evidence type="ECO:0000256" key="1">
    <source>
        <dbReference type="SAM" id="MobiDB-lite"/>
    </source>
</evidence>
<feature type="region of interest" description="Disordered" evidence="1">
    <location>
        <begin position="1"/>
        <end position="67"/>
    </location>
</feature>
<accession>A0A2U8GIE2</accession>
<reference evidence="2" key="1">
    <citation type="journal article" date="2018" name="Am. J. Bot.">
        <title>Organellar phylogenomics inform systematics in the green algal family Hydrodictyaceae (Chlorophyceae) and provide clues to the complex evolutionary history of plastid genomes in the green algal tree of life.</title>
        <authorList>
            <person name="McManus H.A."/>
            <person name="Fucikova K."/>
            <person name="Lewis P.O."/>
            <person name="Lewis L.A."/>
            <person name="Karol K.G."/>
        </authorList>
    </citation>
    <scope>NUCLEOTIDE SEQUENCE</scope>
</reference>
<feature type="compositionally biased region" description="Basic residues" evidence="1">
    <location>
        <begin position="39"/>
        <end position="63"/>
    </location>
</feature>
<keyword evidence="2" id="KW-0934">Plastid</keyword>
<organism evidence="2">
    <name type="scientific">Pediastrum duplex</name>
    <name type="common">Green alga</name>
    <dbReference type="NCBI Taxonomy" id="3105"/>
    <lineage>
        <taxon>Eukaryota</taxon>
        <taxon>Viridiplantae</taxon>
        <taxon>Chlorophyta</taxon>
        <taxon>core chlorophytes</taxon>
        <taxon>Chlorophyceae</taxon>
        <taxon>CS clade</taxon>
        <taxon>Sphaeropleales</taxon>
        <taxon>Hydrodictyaceae</taxon>
        <taxon>Pediastrum</taxon>
    </lineage>
</organism>
<sequence>MCNQTNDQENQGKQPAKKYVTIPGSGGKRKWVRILPPKVRGKDKTPRKRGANHGNWKHGKGKSRPYDPEKYRAWKEAVLRNNNFHCFVTGEKENIVCHHLDSWDWCVERRYDESNGIALSVPVHQKFHSIYGLGQNTCAQFEQFLKQEYNLCLPPQNKEQKGNHEPSFTTEVVAVELQTKQQEKQESLMELINSRNHELISGEYKNAGSVIVVRCKIHDVIYTTKVANYRKSRKGMICCGKARQGAATAYHNRLRSKKTES</sequence>
<keyword evidence="2" id="KW-0150">Chloroplast</keyword>